<comment type="function">
    <text evidence="6 7">Involved in the initiation of assembly of the COPII coat required for the formation of transport vesicles from the endoplasmic reticulum (ER) and the selection of cargo molecules. Also involved in autophagy.</text>
</comment>
<feature type="region of interest" description="Disordered" evidence="8">
    <location>
        <begin position="193"/>
        <end position="378"/>
    </location>
</feature>
<feature type="compositionally biased region" description="Polar residues" evidence="8">
    <location>
        <begin position="753"/>
        <end position="763"/>
    </location>
</feature>
<feature type="compositionally biased region" description="Low complexity" evidence="8">
    <location>
        <begin position="602"/>
        <end position="613"/>
    </location>
</feature>
<evidence type="ECO:0000256" key="1">
    <source>
        <dbReference type="ARBA" id="ARBA00004397"/>
    </source>
</evidence>
<dbReference type="GO" id="GO:0005789">
    <property type="term" value="C:endoplasmic reticulum membrane"/>
    <property type="evidence" value="ECO:0007669"/>
    <property type="project" value="UniProtKB-SubCell"/>
</dbReference>
<dbReference type="GO" id="GO:0016192">
    <property type="term" value="P:vesicle-mediated transport"/>
    <property type="evidence" value="ECO:0007669"/>
    <property type="project" value="UniProtKB-KW"/>
</dbReference>
<feature type="region of interest" description="Disordered" evidence="8">
    <location>
        <begin position="116"/>
        <end position="170"/>
    </location>
</feature>
<feature type="region of interest" description="Disordered" evidence="8">
    <location>
        <begin position="951"/>
        <end position="1052"/>
    </location>
</feature>
<feature type="compositionally biased region" description="Polar residues" evidence="8">
    <location>
        <begin position="1547"/>
        <end position="1574"/>
    </location>
</feature>
<feature type="compositionally biased region" description="Polar residues" evidence="8">
    <location>
        <begin position="40"/>
        <end position="49"/>
    </location>
</feature>
<reference evidence="11" key="1">
    <citation type="submission" date="2022-03" db="EMBL/GenBank/DDBJ databases">
        <authorList>
            <person name="Legras J.-L."/>
            <person name="Devillers H."/>
            <person name="Grondin C."/>
        </authorList>
    </citation>
    <scope>NUCLEOTIDE SEQUENCE</scope>
    <source>
        <strain evidence="11">CLIB 1423</strain>
    </source>
</reference>
<dbReference type="GO" id="GO:0007030">
    <property type="term" value="P:Golgi organization"/>
    <property type="evidence" value="ECO:0007669"/>
    <property type="project" value="TreeGrafter"/>
</dbReference>
<evidence type="ECO:0000313" key="12">
    <source>
        <dbReference type="Proteomes" id="UP000837801"/>
    </source>
</evidence>
<dbReference type="GO" id="GO:0070973">
    <property type="term" value="P:protein localization to endoplasmic reticulum exit site"/>
    <property type="evidence" value="ECO:0007669"/>
    <property type="project" value="TreeGrafter"/>
</dbReference>
<feature type="compositionally biased region" description="Polar residues" evidence="8">
    <location>
        <begin position="2249"/>
        <end position="2258"/>
    </location>
</feature>
<feature type="domain" description="Sec16 central conserved" evidence="10">
    <location>
        <begin position="1062"/>
        <end position="1159"/>
    </location>
</feature>
<name>A0A9P0QNS7_9ASCO</name>
<feature type="compositionally biased region" description="Polar residues" evidence="8">
    <location>
        <begin position="951"/>
        <end position="966"/>
    </location>
</feature>
<feature type="compositionally biased region" description="Basic and acidic residues" evidence="8">
    <location>
        <begin position="367"/>
        <end position="378"/>
    </location>
</feature>
<gene>
    <name evidence="11" type="ORF">CLIB1423_05S02212</name>
</gene>
<feature type="region of interest" description="Disordered" evidence="8">
    <location>
        <begin position="2208"/>
        <end position="2335"/>
    </location>
</feature>
<dbReference type="Pfam" id="PF12931">
    <property type="entry name" value="TPR_Sec16"/>
    <property type="match status" value="1"/>
</dbReference>
<evidence type="ECO:0000256" key="6">
    <source>
        <dbReference type="ARBA" id="ARBA00024687"/>
    </source>
</evidence>
<comment type="similarity">
    <text evidence="2 7">Belongs to the SEC16 family.</text>
</comment>
<feature type="compositionally biased region" description="Basic residues" evidence="8">
    <location>
        <begin position="23"/>
        <end position="38"/>
    </location>
</feature>
<feature type="domain" description="Sec16 Sec23-binding" evidence="9">
    <location>
        <begin position="1219"/>
        <end position="1498"/>
    </location>
</feature>
<protein>
    <recommendedName>
        <fullName evidence="7">Protein transport protein sec16</fullName>
    </recommendedName>
</protein>
<accession>A0A9P0QNS7</accession>
<feature type="region of interest" description="Disordered" evidence="8">
    <location>
        <begin position="1587"/>
        <end position="1657"/>
    </location>
</feature>
<comment type="caution">
    <text evidence="11">The sequence shown here is derived from an EMBL/GenBank/DDBJ whole genome shotgun (WGS) entry which is preliminary data.</text>
</comment>
<feature type="compositionally biased region" description="Pro residues" evidence="8">
    <location>
        <begin position="1872"/>
        <end position="1882"/>
    </location>
</feature>
<feature type="compositionally biased region" description="Polar residues" evidence="8">
    <location>
        <begin position="282"/>
        <end position="301"/>
    </location>
</feature>
<feature type="compositionally biased region" description="Low complexity" evidence="8">
    <location>
        <begin position="997"/>
        <end position="1015"/>
    </location>
</feature>
<dbReference type="Proteomes" id="UP000837801">
    <property type="component" value="Unassembled WGS sequence"/>
</dbReference>
<feature type="compositionally biased region" description="Basic and acidic residues" evidence="8">
    <location>
        <begin position="225"/>
        <end position="248"/>
    </location>
</feature>
<evidence type="ECO:0000256" key="2">
    <source>
        <dbReference type="ARBA" id="ARBA00005927"/>
    </source>
</evidence>
<dbReference type="InterPro" id="IPR024340">
    <property type="entry name" value="Sec16_CCD"/>
</dbReference>
<feature type="compositionally biased region" description="Basic and acidic residues" evidence="8">
    <location>
        <begin position="321"/>
        <end position="349"/>
    </location>
</feature>
<keyword evidence="7" id="KW-0472">Membrane</keyword>
<feature type="region of interest" description="Disordered" evidence="8">
    <location>
        <begin position="1"/>
        <end position="89"/>
    </location>
</feature>
<evidence type="ECO:0000256" key="8">
    <source>
        <dbReference type="SAM" id="MobiDB-lite"/>
    </source>
</evidence>
<keyword evidence="3 7" id="KW-0813">Transport</keyword>
<evidence type="ECO:0000259" key="10">
    <source>
        <dbReference type="Pfam" id="PF12932"/>
    </source>
</evidence>
<feature type="compositionally biased region" description="Gly residues" evidence="8">
    <location>
        <begin position="2164"/>
        <end position="2177"/>
    </location>
</feature>
<evidence type="ECO:0000256" key="3">
    <source>
        <dbReference type="ARBA" id="ARBA00022448"/>
    </source>
</evidence>
<feature type="region of interest" description="Disordered" evidence="8">
    <location>
        <begin position="385"/>
        <end position="404"/>
    </location>
</feature>
<dbReference type="InterPro" id="IPR024298">
    <property type="entry name" value="Sec16_Sec23-bd"/>
</dbReference>
<feature type="region of interest" description="Disordered" evidence="8">
    <location>
        <begin position="523"/>
        <end position="544"/>
    </location>
</feature>
<feature type="compositionally biased region" description="Basic and acidic residues" evidence="8">
    <location>
        <begin position="1856"/>
        <end position="1868"/>
    </location>
</feature>
<feature type="region of interest" description="Disordered" evidence="8">
    <location>
        <begin position="868"/>
        <end position="934"/>
    </location>
</feature>
<feature type="compositionally biased region" description="Polar residues" evidence="8">
    <location>
        <begin position="1"/>
        <end position="21"/>
    </location>
</feature>
<proteinExistence type="inferred from homology"/>
<feature type="compositionally biased region" description="Basic and acidic residues" evidence="8">
    <location>
        <begin position="2113"/>
        <end position="2160"/>
    </location>
</feature>
<feature type="region of interest" description="Disordered" evidence="8">
    <location>
        <begin position="1533"/>
        <end position="1574"/>
    </location>
</feature>
<dbReference type="GO" id="GO:0012507">
    <property type="term" value="C:ER to Golgi transport vesicle membrane"/>
    <property type="evidence" value="ECO:0007669"/>
    <property type="project" value="TreeGrafter"/>
</dbReference>
<evidence type="ECO:0000256" key="5">
    <source>
        <dbReference type="ARBA" id="ARBA00022892"/>
    </source>
</evidence>
<dbReference type="CDD" id="cd09233">
    <property type="entry name" value="ACE1-Sec16-like"/>
    <property type="match status" value="1"/>
</dbReference>
<feature type="compositionally biased region" description="Polar residues" evidence="8">
    <location>
        <begin position="629"/>
        <end position="652"/>
    </location>
</feature>
<feature type="compositionally biased region" description="Low complexity" evidence="8">
    <location>
        <begin position="1535"/>
        <end position="1546"/>
    </location>
</feature>
<feature type="region of interest" description="Disordered" evidence="8">
    <location>
        <begin position="1725"/>
        <end position="1763"/>
    </location>
</feature>
<feature type="compositionally biased region" description="Low complexity" evidence="8">
    <location>
        <begin position="764"/>
        <end position="777"/>
    </location>
</feature>
<evidence type="ECO:0000256" key="7">
    <source>
        <dbReference type="RuleBase" id="RU364101"/>
    </source>
</evidence>
<evidence type="ECO:0000313" key="11">
    <source>
        <dbReference type="EMBL" id="CAH2351955.1"/>
    </source>
</evidence>
<sequence>MADPNTSHGQSPPLPSGQNTGKNSKKNKAKKAKAKAKKAQLQTESQPQSPVEEALTVPEDPIAQAPTDRRTSLLAPENHMPVSSIPTNNKEIGDAISGIAQESAIATRETIRRSSIADAEGTAREVGKFSAPAKALEEEPRTTELNSSAEPQAEDPEADDPMTLVSDLPTSELKEYIPEDKEVAVIEFEPTAEQLVEENSSRKPSIVSSHKELEEEHEDQNEPQVAEKEELTVEADADPKKAESESKSSDPIPWENVTKVPTLIDHPAIPTEEEGEEEIQANKETSNTATPEFATDLNQSGGLPWDSAADEKQTEPLPWETQHEEKEVQRLWEAPTEVKEPESQHEQDTSKSNNVDAKEVVQQYGVEGEKDQGSELPWDAKEGATTEATLPWVTEASGRVNEPLPWEENQAIIDDEDLPWNSNATEDKFNEDKFYNNEGENIEQGKADPLPWEAGVPQGQIESSQIESNEFNGDNNEPSIEPEPNQTAKLIHDLAKFDLPKSTEEFAGKEAEVSNAVYDDSVDHSSDFAKAPSEGKSSSKLENIFDDIDEEELDDGFFSKLGEVKKEKEAGSNQNTDKARSLSFLDDDDLLFEEEVSDAPVQSQPQSNFQSQQKPVPVRQHSYIPAGNPPSNRYTSEGSQPIIHSSDFSSKLNEVKKRNDAYDFPMPIVSDKVKPAPRRQQSNKYGPSSSTNVSSINPGPAKQQSISVPGTASSSTSISPSVTPAGPPKSFFEELPISMPKPAPRPPRAPRATNNPIQSPNNLQPQAHVQQPPHVSPNVNFQAQVNVKPNPYAPKISNAPPTPTNVRSGVVPPPALPPNNNFNQGNQNFNGGNIPSQAVPPPSILHPGQIQPFPQHPEQFPLVSPQQQNFPLQFGNSQRKLSNPQPSNTINTNVSKAPSSGSATSPYVPNAGPYAPNGHRRTHSRASSLVGGKGKEINPYAPALPVVNQANGPPQFINSGGNNLLPSTGVVPPTNPVSSPQVGPIPKSNLPPVGIASQQHQFSQQPQQPQQQLQLHPPPGGNRVRGMSNPKSSFYSRGQVLSQSQPAPKVQNPQALLSRQFPIFSWSNSGNVAYLIPKRTTNTYGNAPSEELTISGVTKLLRFNETLATFPGPLGKSSSKTKKKDLEKWLEYNIERMSKDELTLERSNEIVLNQILLALIQTNGDIRSKQFAEIICPILSPQINFKSDSPPSELASSSTISLGAPTGYKLDNSGLNVVLSFLQVGKVEEGISFCISKGDWTMALMIANIEGQEKFQKIASDYARVTFPFQKSQSKVHHLMPILLKAVNGSSSSVIQEFLSVPSEAEWALQHWRDIISSIFINGGKNSADFCIEFGKYLSGCPGFAIVSDICFILGGASLSPIVSPLNGVLFSIIGAETVSTSIYSEIFEFSLQLNPSVQAMPLSGLPHLYPLKLRYASLLADYGLFTESQRYCDFLGPVLKTSSGTSAQNSLIWREFKDLAMRLSSTNYQDSGWFGNKISKVNLDKMWGHLDKFIGGEEPKSNGENGVFSKFSPSVSRTASTLDFTALNATNPINSNSSTLHNHNTPQHGRSTYQENVTSSYPSAPVTASDNSTFAYNSHRTNEFYDGRVIQQPPPLVRNNTSGGSKYAPMSIQQLQQHSQPAEGYTLPQPPLSHYLENTSRYAPSNMSSSSLHLNNVNSDNQAKKIQRERQSSQVALENSLTDRPFSYMNPAGQYSNSSNLSHQASIDPTVNAASGEFKSFKSDHYQQAAHHSSSHHHNQLSNDLSPPNFQQQQHQANHELSEGRNSLIQSTPKAFHPSMGKRQSVESITTENFGNPEAIREHTHSPSAQSDISMDYPSDFKPPSRKFGFNSISSPTESPEKKRDVPVPIANSPDLKKVKPDFKQDESQSIPPPPVKPPPSSQRERVNPYAPGGSTKSISRKSKYGPPPGSVQNDSQIVPPPTIEGNMYSFGGYHTTTKEDIEASKDENKEVDNQSAPPHSGEPFVTQQQVEPIATQKGSESNQINIDDSFDGDFDNEKLRIPNPAKLLVTDTLGGVSPSVKHQSMYNSFQSDVDSLPRGSNFNNFGEFPVPGTPDYTTRANSVIGGNGGYFSSRLSQSHQSAMYQQYEVEDDTVQEYIPVVEEEDEEEDLETKKERELKLKKLEEEAKARAKVAEEEQKRRESEEKRKSKEKEEENKKHSGQAGGNGWFGGWLGGGKDDGKPKAIRAKLGEKNKFYYDEKLKKWINKDLPLEDQIKPSGPPPPPKMKMSNAPQRSSPSPGDGPPSHPTQSIGSNATPEVPLGGHGTPSTDGPKPPLGNTSTPSLSSAGSKAPSLATAGLDDLLSIGTPPAGGAPRKGKRGPKRGYVNVLNQDK</sequence>
<comment type="subcellular location">
    <subcellularLocation>
        <location evidence="1">Endoplasmic reticulum membrane</location>
        <topology evidence="1">Peripheral membrane protein</topology>
        <orientation evidence="1">Cytoplasmic side</orientation>
    </subcellularLocation>
</comment>
<evidence type="ECO:0000259" key="9">
    <source>
        <dbReference type="Pfam" id="PF12931"/>
    </source>
</evidence>
<feature type="compositionally biased region" description="Basic and acidic residues" evidence="8">
    <location>
        <begin position="2178"/>
        <end position="2194"/>
    </location>
</feature>
<feature type="region of interest" description="Disordered" evidence="8">
    <location>
        <begin position="593"/>
        <end position="783"/>
    </location>
</feature>
<feature type="compositionally biased region" description="Polar residues" evidence="8">
    <location>
        <begin position="1967"/>
        <end position="1988"/>
    </location>
</feature>
<feature type="region of interest" description="Disordered" evidence="8">
    <location>
        <begin position="2096"/>
        <end position="2194"/>
    </location>
</feature>
<feature type="compositionally biased region" description="Basic and acidic residues" evidence="8">
    <location>
        <begin position="2208"/>
        <end position="2217"/>
    </location>
</feature>
<feature type="compositionally biased region" description="Basic and acidic residues" evidence="8">
    <location>
        <begin position="1938"/>
        <end position="1954"/>
    </location>
</feature>
<feature type="compositionally biased region" description="Polar residues" evidence="8">
    <location>
        <begin position="2279"/>
        <end position="2290"/>
    </location>
</feature>
<dbReference type="Gene3D" id="6.20.50.30">
    <property type="match status" value="1"/>
</dbReference>
<dbReference type="Pfam" id="PF12932">
    <property type="entry name" value="Sec16"/>
    <property type="match status" value="1"/>
</dbReference>
<feature type="compositionally biased region" description="Polar residues" evidence="8">
    <location>
        <begin position="1612"/>
        <end position="1621"/>
    </location>
</feature>
<dbReference type="GO" id="GO:0006914">
    <property type="term" value="P:autophagy"/>
    <property type="evidence" value="ECO:0007669"/>
    <property type="project" value="UniProtKB-KW"/>
</dbReference>
<feature type="compositionally biased region" description="Polar residues" evidence="8">
    <location>
        <begin position="679"/>
        <end position="697"/>
    </location>
</feature>
<feature type="compositionally biased region" description="Polar residues" evidence="8">
    <location>
        <begin position="1029"/>
        <end position="1052"/>
    </location>
</feature>
<feature type="compositionally biased region" description="Pro residues" evidence="8">
    <location>
        <begin position="739"/>
        <end position="749"/>
    </location>
</feature>
<keyword evidence="12" id="KW-1185">Reference proteome</keyword>
<feature type="compositionally biased region" description="Polar residues" evidence="8">
    <location>
        <begin position="868"/>
        <end position="907"/>
    </location>
</feature>
<dbReference type="GO" id="GO:0015031">
    <property type="term" value="P:protein transport"/>
    <property type="evidence" value="ECO:0007669"/>
    <property type="project" value="UniProtKB-KW"/>
</dbReference>
<feature type="compositionally biased region" description="Polar residues" evidence="8">
    <location>
        <begin position="1694"/>
        <end position="1705"/>
    </location>
</feature>
<dbReference type="EMBL" id="CAKXYY010000005">
    <property type="protein sequence ID" value="CAH2351955.1"/>
    <property type="molecule type" value="Genomic_DNA"/>
</dbReference>
<keyword evidence="4 7" id="KW-0256">Endoplasmic reticulum</keyword>
<feature type="compositionally biased region" description="Acidic residues" evidence="8">
    <location>
        <begin position="2103"/>
        <end position="2112"/>
    </location>
</feature>
<dbReference type="GO" id="GO:0070971">
    <property type="term" value="C:endoplasmic reticulum exit site"/>
    <property type="evidence" value="ECO:0007669"/>
    <property type="project" value="TreeGrafter"/>
</dbReference>
<feature type="compositionally biased region" description="Low complexity" evidence="8">
    <location>
        <begin position="1646"/>
        <end position="1657"/>
    </location>
</feature>
<feature type="region of interest" description="Disordered" evidence="8">
    <location>
        <begin position="1794"/>
        <end position="2000"/>
    </location>
</feature>
<feature type="compositionally biased region" description="Low complexity" evidence="8">
    <location>
        <begin position="705"/>
        <end position="724"/>
    </location>
</feature>
<keyword evidence="7" id="KW-0653">Protein transport</keyword>
<feature type="region of interest" description="Disordered" evidence="8">
    <location>
        <begin position="1682"/>
        <end position="1705"/>
    </location>
</feature>
<keyword evidence="5 7" id="KW-0931">ER-Golgi transport</keyword>
<dbReference type="OrthoDB" id="8918678at2759"/>
<dbReference type="PANTHER" id="PTHR13402:SF6">
    <property type="entry name" value="SECRETORY 16, ISOFORM I"/>
    <property type="match status" value="1"/>
</dbReference>
<organism evidence="11 12">
    <name type="scientific">[Candida] railenensis</name>
    <dbReference type="NCBI Taxonomy" id="45579"/>
    <lineage>
        <taxon>Eukaryota</taxon>
        <taxon>Fungi</taxon>
        <taxon>Dikarya</taxon>
        <taxon>Ascomycota</taxon>
        <taxon>Saccharomycotina</taxon>
        <taxon>Pichiomycetes</taxon>
        <taxon>Debaryomycetaceae</taxon>
        <taxon>Kurtzmaniella</taxon>
    </lineage>
</organism>
<dbReference type="PANTHER" id="PTHR13402">
    <property type="entry name" value="RGPR-RELATED"/>
    <property type="match status" value="1"/>
</dbReference>
<evidence type="ECO:0000256" key="4">
    <source>
        <dbReference type="ARBA" id="ARBA00022824"/>
    </source>
</evidence>
<dbReference type="Gene3D" id="1.20.58.940">
    <property type="match status" value="1"/>
</dbReference>
<keyword evidence="7" id="KW-0072">Autophagy</keyword>